<keyword evidence="1" id="KW-1133">Transmembrane helix</keyword>
<keyword evidence="2" id="KW-0614">Plasmid</keyword>
<dbReference type="GeneID" id="62878147"/>
<dbReference type="AlphaFoldDB" id="A0A8T8E8V1"/>
<dbReference type="Proteomes" id="UP000637819">
    <property type="component" value="Plasmid pHTS280.6"/>
</dbReference>
<dbReference type="KEGG" id="hsal:JMJ58_23445"/>
<dbReference type="RefSeq" id="WP_204749856.1">
    <property type="nucleotide sequence ID" value="NZ_CP069192.1"/>
</dbReference>
<evidence type="ECO:0000256" key="1">
    <source>
        <dbReference type="SAM" id="Phobius"/>
    </source>
</evidence>
<name>A0A8T8E8V1_9EURY</name>
<accession>A0A8T8E8V1</accession>
<organism evidence="2 3">
    <name type="scientific">Haloterrigena salifodinae</name>
    <dbReference type="NCBI Taxonomy" id="2675099"/>
    <lineage>
        <taxon>Archaea</taxon>
        <taxon>Methanobacteriati</taxon>
        <taxon>Methanobacteriota</taxon>
        <taxon>Stenosarchaea group</taxon>
        <taxon>Halobacteria</taxon>
        <taxon>Halobacteriales</taxon>
        <taxon>Natrialbaceae</taxon>
        <taxon>Haloterrigena</taxon>
    </lineage>
</organism>
<keyword evidence="1" id="KW-0472">Membrane</keyword>
<keyword evidence="1" id="KW-0812">Transmembrane</keyword>
<reference evidence="2 3" key="1">
    <citation type="submission" date="2021-01" db="EMBL/GenBank/DDBJ databases">
        <title>Genome Sequence and Methylation Pattern of Haloterrigena salifodinae BOL5-1, An Extremely Halophilic Archaeon from a Bolivian Salt Mine.</title>
        <authorList>
            <person name="DasSarma P."/>
            <person name="Anton B.P."/>
            <person name="DasSarma S.L."/>
            <person name="von Ehrenheim H.A.L."/>
            <person name="Martinez F.L."/>
            <person name="Guzman D."/>
            <person name="Roberts R.J."/>
            <person name="DasSarma S."/>
        </authorList>
    </citation>
    <scope>NUCLEOTIDE SEQUENCE [LARGE SCALE GENOMIC DNA]</scope>
    <source>
        <strain evidence="2 3">BOL5-1</strain>
        <plasmid evidence="2 3">pHTS280.6</plasmid>
    </source>
</reference>
<evidence type="ECO:0000313" key="3">
    <source>
        <dbReference type="Proteomes" id="UP000637819"/>
    </source>
</evidence>
<gene>
    <name evidence="2" type="ORF">JMJ58_23445</name>
</gene>
<proteinExistence type="predicted"/>
<dbReference type="EMBL" id="CP069192">
    <property type="protein sequence ID" value="QRV17942.1"/>
    <property type="molecule type" value="Genomic_DNA"/>
</dbReference>
<keyword evidence="3" id="KW-1185">Reference proteome</keyword>
<geneLocation type="plasmid" evidence="2 3">
    <name>pHTS280.6</name>
</geneLocation>
<feature type="transmembrane region" description="Helical" evidence="1">
    <location>
        <begin position="6"/>
        <end position="28"/>
    </location>
</feature>
<feature type="transmembrane region" description="Helical" evidence="1">
    <location>
        <begin position="40"/>
        <end position="61"/>
    </location>
</feature>
<evidence type="ECO:0000313" key="2">
    <source>
        <dbReference type="EMBL" id="QRV17942.1"/>
    </source>
</evidence>
<sequence length="70" mass="7469">MDTSEAVFRALLSITLTLAIILLALFPFQEPGSAGRVVSILALSIQAVIIVIAAAGLYFGWEPFKFLDGT</sequence>
<protein>
    <submittedName>
        <fullName evidence="2">Uncharacterized protein</fullName>
    </submittedName>
</protein>